<dbReference type="SUPFAM" id="SSF56801">
    <property type="entry name" value="Acetyl-CoA synthetase-like"/>
    <property type="match status" value="1"/>
</dbReference>
<sequence length="236" mass="26600">MTVAQYSDKVFIHCQQSLHSFKSLTYSQTTFTFFAALKLGTTFFSLDSRLSGDTVVHLLKETSSSFLVTSKENRKRAKRCVTTLQQQCGDNSNPNDDFEIWDDFDVEDLIHVINYVSHPCSGNASPISYNKQLRQKNSLQTTLFLTPVLVELDVDKAISYFPTEMITKIHGAVGCVNKCAKHYEAIAIPGMIYILPLNKKLLRIIEGAVSLKKVMTLFNQGIQQLYDAKFPHSCSI</sequence>
<dbReference type="InterPro" id="IPR042099">
    <property type="entry name" value="ANL_N_sf"/>
</dbReference>
<keyword evidence="2" id="KW-1185">Reference proteome</keyword>
<organism evidence="1 2">
    <name type="scientific">Phascolomyces articulosus</name>
    <dbReference type="NCBI Taxonomy" id="60185"/>
    <lineage>
        <taxon>Eukaryota</taxon>
        <taxon>Fungi</taxon>
        <taxon>Fungi incertae sedis</taxon>
        <taxon>Mucoromycota</taxon>
        <taxon>Mucoromycotina</taxon>
        <taxon>Mucoromycetes</taxon>
        <taxon>Mucorales</taxon>
        <taxon>Lichtheimiaceae</taxon>
        <taxon>Phascolomyces</taxon>
    </lineage>
</organism>
<accession>A0AAD5P9H5</accession>
<dbReference type="Proteomes" id="UP001209540">
    <property type="component" value="Unassembled WGS sequence"/>
</dbReference>
<comment type="caution">
    <text evidence="1">The sequence shown here is derived from an EMBL/GenBank/DDBJ whole genome shotgun (WGS) entry which is preliminary data.</text>
</comment>
<name>A0AAD5P9H5_9FUNG</name>
<evidence type="ECO:0000313" key="1">
    <source>
        <dbReference type="EMBL" id="KAI9250459.1"/>
    </source>
</evidence>
<reference evidence="1" key="2">
    <citation type="submission" date="2023-02" db="EMBL/GenBank/DDBJ databases">
        <authorList>
            <consortium name="DOE Joint Genome Institute"/>
            <person name="Mondo S.J."/>
            <person name="Chang Y."/>
            <person name="Wang Y."/>
            <person name="Ahrendt S."/>
            <person name="Andreopoulos W."/>
            <person name="Barry K."/>
            <person name="Beard J."/>
            <person name="Benny G.L."/>
            <person name="Blankenship S."/>
            <person name="Bonito G."/>
            <person name="Cuomo C."/>
            <person name="Desiro A."/>
            <person name="Gervers K.A."/>
            <person name="Hundley H."/>
            <person name="Kuo A."/>
            <person name="LaButti K."/>
            <person name="Lang B.F."/>
            <person name="Lipzen A."/>
            <person name="O'Donnell K."/>
            <person name="Pangilinan J."/>
            <person name="Reynolds N."/>
            <person name="Sandor L."/>
            <person name="Smith M.W."/>
            <person name="Tsang A."/>
            <person name="Grigoriev I.V."/>
            <person name="Stajich J.E."/>
            <person name="Spatafora J.W."/>
        </authorList>
    </citation>
    <scope>NUCLEOTIDE SEQUENCE</scope>
    <source>
        <strain evidence="1">RSA 2281</strain>
    </source>
</reference>
<evidence type="ECO:0000313" key="2">
    <source>
        <dbReference type="Proteomes" id="UP001209540"/>
    </source>
</evidence>
<protein>
    <submittedName>
        <fullName evidence="1">Uncharacterized protein</fullName>
    </submittedName>
</protein>
<proteinExistence type="predicted"/>
<dbReference type="AlphaFoldDB" id="A0AAD5P9H5"/>
<gene>
    <name evidence="1" type="ORF">BDA99DRAFT_541714</name>
</gene>
<dbReference type="EMBL" id="JAIXMP010000032">
    <property type="protein sequence ID" value="KAI9250459.1"/>
    <property type="molecule type" value="Genomic_DNA"/>
</dbReference>
<dbReference type="Gene3D" id="3.40.50.12780">
    <property type="entry name" value="N-terminal domain of ligase-like"/>
    <property type="match status" value="1"/>
</dbReference>
<reference evidence="1" key="1">
    <citation type="journal article" date="2022" name="IScience">
        <title>Evolution of zygomycete secretomes and the origins of terrestrial fungal ecologies.</title>
        <authorList>
            <person name="Chang Y."/>
            <person name="Wang Y."/>
            <person name="Mondo S."/>
            <person name="Ahrendt S."/>
            <person name="Andreopoulos W."/>
            <person name="Barry K."/>
            <person name="Beard J."/>
            <person name="Benny G.L."/>
            <person name="Blankenship S."/>
            <person name="Bonito G."/>
            <person name="Cuomo C."/>
            <person name="Desiro A."/>
            <person name="Gervers K.A."/>
            <person name="Hundley H."/>
            <person name="Kuo A."/>
            <person name="LaButti K."/>
            <person name="Lang B.F."/>
            <person name="Lipzen A."/>
            <person name="O'Donnell K."/>
            <person name="Pangilinan J."/>
            <person name="Reynolds N."/>
            <person name="Sandor L."/>
            <person name="Smith M.E."/>
            <person name="Tsang A."/>
            <person name="Grigoriev I.V."/>
            <person name="Stajich J.E."/>
            <person name="Spatafora J.W."/>
        </authorList>
    </citation>
    <scope>NUCLEOTIDE SEQUENCE</scope>
    <source>
        <strain evidence="1">RSA 2281</strain>
    </source>
</reference>